<reference evidence="1" key="1">
    <citation type="submission" date="2014-11" db="EMBL/GenBank/DDBJ databases">
        <authorList>
            <person name="Amaro Gonzalez C."/>
        </authorList>
    </citation>
    <scope>NUCLEOTIDE SEQUENCE</scope>
</reference>
<dbReference type="EMBL" id="GBXM01049757">
    <property type="protein sequence ID" value="JAH58820.1"/>
    <property type="molecule type" value="Transcribed_RNA"/>
</dbReference>
<dbReference type="AlphaFoldDB" id="A0A0E9U0Y0"/>
<accession>A0A0E9U0Y0</accession>
<evidence type="ECO:0000313" key="1">
    <source>
        <dbReference type="EMBL" id="JAH58820.1"/>
    </source>
</evidence>
<organism evidence="1">
    <name type="scientific">Anguilla anguilla</name>
    <name type="common">European freshwater eel</name>
    <name type="synonym">Muraena anguilla</name>
    <dbReference type="NCBI Taxonomy" id="7936"/>
    <lineage>
        <taxon>Eukaryota</taxon>
        <taxon>Metazoa</taxon>
        <taxon>Chordata</taxon>
        <taxon>Craniata</taxon>
        <taxon>Vertebrata</taxon>
        <taxon>Euteleostomi</taxon>
        <taxon>Actinopterygii</taxon>
        <taxon>Neopterygii</taxon>
        <taxon>Teleostei</taxon>
        <taxon>Anguilliformes</taxon>
        <taxon>Anguillidae</taxon>
        <taxon>Anguilla</taxon>
    </lineage>
</organism>
<proteinExistence type="predicted"/>
<name>A0A0E9U0Y0_ANGAN</name>
<sequence length="60" mass="6846">MQDMSHTSKPRGLRHLPNLCLGLTSTETRTTGFHTNEDSGNKDNLSLKLWTFFLFSDLHP</sequence>
<reference evidence="1" key="2">
    <citation type="journal article" date="2015" name="Fish Shellfish Immunol.">
        <title>Early steps in the European eel (Anguilla anguilla)-Vibrio vulnificus interaction in the gills: Role of the RtxA13 toxin.</title>
        <authorList>
            <person name="Callol A."/>
            <person name="Pajuelo D."/>
            <person name="Ebbesson L."/>
            <person name="Teles M."/>
            <person name="MacKenzie S."/>
            <person name="Amaro C."/>
        </authorList>
    </citation>
    <scope>NUCLEOTIDE SEQUENCE</scope>
</reference>
<protein>
    <submittedName>
        <fullName evidence="1">Uncharacterized protein</fullName>
    </submittedName>
</protein>